<dbReference type="PANTHER" id="PTHR21496">
    <property type="entry name" value="FERREDOXIN-RELATED"/>
    <property type="match status" value="1"/>
</dbReference>
<evidence type="ECO:0000256" key="3">
    <source>
        <dbReference type="ARBA" id="ARBA00023004"/>
    </source>
</evidence>
<evidence type="ECO:0000256" key="4">
    <source>
        <dbReference type="ARBA" id="ARBA00023014"/>
    </source>
</evidence>
<keyword evidence="2" id="KW-0479">Metal-binding</keyword>
<accession>A0A382PCM7</accession>
<dbReference type="Gene3D" id="2.102.10.10">
    <property type="entry name" value="Rieske [2Fe-2S] iron-sulphur domain"/>
    <property type="match status" value="1"/>
</dbReference>
<dbReference type="EMBL" id="UINC01106157">
    <property type="protein sequence ID" value="SVC70617.1"/>
    <property type="molecule type" value="Genomic_DNA"/>
</dbReference>
<dbReference type="GO" id="GO:0051537">
    <property type="term" value="F:2 iron, 2 sulfur cluster binding"/>
    <property type="evidence" value="ECO:0007669"/>
    <property type="project" value="UniProtKB-KW"/>
</dbReference>
<evidence type="ECO:0000256" key="2">
    <source>
        <dbReference type="ARBA" id="ARBA00022723"/>
    </source>
</evidence>
<reference evidence="6" key="1">
    <citation type="submission" date="2018-05" db="EMBL/GenBank/DDBJ databases">
        <authorList>
            <person name="Lanie J.A."/>
            <person name="Ng W.-L."/>
            <person name="Kazmierczak K.M."/>
            <person name="Andrzejewski T.M."/>
            <person name="Davidsen T.M."/>
            <person name="Wayne K.J."/>
            <person name="Tettelin H."/>
            <person name="Glass J.I."/>
            <person name="Rusch D."/>
            <person name="Podicherti R."/>
            <person name="Tsui H.-C.T."/>
            <person name="Winkler M.E."/>
        </authorList>
    </citation>
    <scope>NUCLEOTIDE SEQUENCE</scope>
</reference>
<dbReference type="PROSITE" id="PS51296">
    <property type="entry name" value="RIESKE"/>
    <property type="match status" value="1"/>
</dbReference>
<feature type="non-terminal residue" evidence="6">
    <location>
        <position position="114"/>
    </location>
</feature>
<proteinExistence type="predicted"/>
<gene>
    <name evidence="6" type="ORF">METZ01_LOCUS323471</name>
</gene>
<dbReference type="GO" id="GO:0046872">
    <property type="term" value="F:metal ion binding"/>
    <property type="evidence" value="ECO:0007669"/>
    <property type="project" value="UniProtKB-KW"/>
</dbReference>
<evidence type="ECO:0000313" key="6">
    <source>
        <dbReference type="EMBL" id="SVC70617.1"/>
    </source>
</evidence>
<dbReference type="InterPro" id="IPR036922">
    <property type="entry name" value="Rieske_2Fe-2S_sf"/>
</dbReference>
<dbReference type="SUPFAM" id="SSF50022">
    <property type="entry name" value="ISP domain"/>
    <property type="match status" value="1"/>
</dbReference>
<dbReference type="InterPro" id="IPR017941">
    <property type="entry name" value="Rieske_2Fe-2S"/>
</dbReference>
<organism evidence="6">
    <name type="scientific">marine metagenome</name>
    <dbReference type="NCBI Taxonomy" id="408172"/>
    <lineage>
        <taxon>unclassified sequences</taxon>
        <taxon>metagenomes</taxon>
        <taxon>ecological metagenomes</taxon>
    </lineage>
</organism>
<dbReference type="Pfam" id="PF00355">
    <property type="entry name" value="Rieske"/>
    <property type="match status" value="1"/>
</dbReference>
<name>A0A382PCM7_9ZZZZ</name>
<keyword evidence="1" id="KW-0001">2Fe-2S</keyword>
<feature type="domain" description="Rieske" evidence="5">
    <location>
        <begin position="46"/>
        <end position="114"/>
    </location>
</feature>
<evidence type="ECO:0000259" key="5">
    <source>
        <dbReference type="PROSITE" id="PS51296"/>
    </source>
</evidence>
<evidence type="ECO:0000256" key="1">
    <source>
        <dbReference type="ARBA" id="ARBA00022714"/>
    </source>
</evidence>
<dbReference type="PANTHER" id="PTHR21496:SF23">
    <property type="entry name" value="3-PHENYLPROPIONATE_CINNAMIC ACID DIOXYGENASE FERREDOXIN SUBUNIT"/>
    <property type="match status" value="1"/>
</dbReference>
<sequence>MLNSPPFYRTEAEFCGNRRSKWLGVAADCLKVVNRQGGSRVMPRTIKVGKEGSVALGRAKRVYCRDRRIAVFNDKGTIRAVDDVCTHVGGSLSEGLCEDGVVTCPWHGARFSLI</sequence>
<keyword evidence="4" id="KW-0411">Iron-sulfur</keyword>
<keyword evidence="3" id="KW-0408">Iron</keyword>
<dbReference type="AlphaFoldDB" id="A0A382PCM7"/>
<protein>
    <recommendedName>
        <fullName evidence="5">Rieske domain-containing protein</fullName>
    </recommendedName>
</protein>